<keyword evidence="8" id="KW-0865">Zymogen</keyword>
<dbReference type="InterPro" id="IPR038765">
    <property type="entry name" value="Papain-like_cys_pep_sf"/>
</dbReference>
<evidence type="ECO:0000313" key="13">
    <source>
        <dbReference type="EMBL" id="KAF4669119.1"/>
    </source>
</evidence>
<evidence type="ECO:0000256" key="2">
    <source>
        <dbReference type="ARBA" id="ARBA00008455"/>
    </source>
</evidence>
<dbReference type="EC" id="3.4.18.1" evidence="3"/>
<protein>
    <recommendedName>
        <fullName evidence="3">cathepsin X</fullName>
        <ecNumber evidence="3">3.4.18.1</ecNumber>
    </recommendedName>
</protein>
<comment type="caution">
    <text evidence="13">The sequence shown here is derived from an EMBL/GenBank/DDBJ whole genome shotgun (WGS) entry which is preliminary data.</text>
</comment>
<comment type="similarity">
    <text evidence="2">Belongs to the peptidase C1 family.</text>
</comment>
<feature type="compositionally biased region" description="Basic and acidic residues" evidence="11">
    <location>
        <begin position="1616"/>
        <end position="1627"/>
    </location>
</feature>
<dbReference type="InterPro" id="IPR000668">
    <property type="entry name" value="Peptidase_C1A_C"/>
</dbReference>
<feature type="domain" description="Peptidase C1A papain C-terminal" evidence="12">
    <location>
        <begin position="974"/>
        <end position="1218"/>
    </location>
</feature>
<feature type="compositionally biased region" description="Polar residues" evidence="11">
    <location>
        <begin position="693"/>
        <end position="705"/>
    </location>
</feature>
<reference evidence="13 14" key="1">
    <citation type="submission" date="2020-04" db="EMBL/GenBank/DDBJ databases">
        <title>Perkinsus olseni comparative genomics.</title>
        <authorList>
            <person name="Bogema D.R."/>
        </authorList>
    </citation>
    <scope>NUCLEOTIDE SEQUENCE [LARGE SCALE GENOMIC DNA]</scope>
    <source>
        <strain evidence="13">ATCC PRA-179</strain>
    </source>
</reference>
<keyword evidence="5" id="KW-0732">Signal</keyword>
<dbReference type="CDD" id="cd02698">
    <property type="entry name" value="Peptidase_C1A_CathepsinX"/>
    <property type="match status" value="1"/>
</dbReference>
<feature type="compositionally biased region" description="Low complexity" evidence="11">
    <location>
        <begin position="1655"/>
        <end position="1669"/>
    </location>
</feature>
<gene>
    <name evidence="13" type="ORF">FOZ61_004955</name>
</gene>
<feature type="region of interest" description="Disordered" evidence="11">
    <location>
        <begin position="622"/>
        <end position="657"/>
    </location>
</feature>
<evidence type="ECO:0000256" key="9">
    <source>
        <dbReference type="ARBA" id="ARBA00023157"/>
    </source>
</evidence>
<keyword evidence="9" id="KW-1015">Disulfide bond</keyword>
<keyword evidence="10" id="KW-0325">Glycoprotein</keyword>
<dbReference type="Proteomes" id="UP000570595">
    <property type="component" value="Unassembled WGS sequence"/>
</dbReference>
<dbReference type="PANTHER" id="PTHR12411">
    <property type="entry name" value="CYSTEINE PROTEASE FAMILY C1-RELATED"/>
    <property type="match status" value="1"/>
</dbReference>
<evidence type="ECO:0000256" key="7">
    <source>
        <dbReference type="ARBA" id="ARBA00022807"/>
    </source>
</evidence>
<evidence type="ECO:0000256" key="4">
    <source>
        <dbReference type="ARBA" id="ARBA00022670"/>
    </source>
</evidence>
<evidence type="ECO:0000256" key="5">
    <source>
        <dbReference type="ARBA" id="ARBA00022729"/>
    </source>
</evidence>
<dbReference type="GO" id="GO:0016807">
    <property type="term" value="F:cysteine-type carboxypeptidase activity"/>
    <property type="evidence" value="ECO:0007669"/>
    <property type="project" value="UniProtKB-EC"/>
</dbReference>
<feature type="region of interest" description="Disordered" evidence="11">
    <location>
        <begin position="541"/>
        <end position="583"/>
    </location>
</feature>
<organism evidence="13 14">
    <name type="scientific">Perkinsus olseni</name>
    <name type="common">Perkinsus atlanticus</name>
    <dbReference type="NCBI Taxonomy" id="32597"/>
    <lineage>
        <taxon>Eukaryota</taxon>
        <taxon>Sar</taxon>
        <taxon>Alveolata</taxon>
        <taxon>Perkinsozoa</taxon>
        <taxon>Perkinsea</taxon>
        <taxon>Perkinsida</taxon>
        <taxon>Perkinsidae</taxon>
        <taxon>Perkinsus</taxon>
    </lineage>
</organism>
<feature type="region of interest" description="Disordered" evidence="11">
    <location>
        <begin position="686"/>
        <end position="705"/>
    </location>
</feature>
<evidence type="ECO:0000256" key="8">
    <source>
        <dbReference type="ARBA" id="ARBA00023145"/>
    </source>
</evidence>
<dbReference type="InterPro" id="IPR013128">
    <property type="entry name" value="Peptidase_C1A"/>
</dbReference>
<sequence length="1981" mass="220704">MLRQLYEGSIQYIKRHPAAPVEALATHHRNIALGFLQQFSTFGVEVCGCRAPSNRAHMRRAVWQRTECVNLPDFVKAETVRDPKFLSSLATLAAMECPVVIPSKGMVKVAAQESAPRKIIYASKRLRRWIDLTEVHSCRQCSKKDRCSLFKVLPPDPEEGVEKATLGDVAKILFGLAQVCRIHIQRPDVYPIYHLSGSTFKAASYVLERISLYLRETSEVREIPLADRKTAGELMRQLAKDKFQKKELEEEAKKYNMPQWMVAMLNPSSEHFPKKLSRKQKVIYNQMKAGEGEADEWLEEDRVEEMMKPTVVLNDEDDEDAIDGHHQSRTAASTRPRGSESAQLSDGSLVQLDSLDDIPIPRRFEHRLKDEDHERIQFVNRQYIKYQKAAQLESDKRAESKVNLDDLPKQPMHERAVAQRGGYVDVSPDDLERIGEGEAIREQRDLAALLCSYHDDNEMPEGRRAEVLREMQDIVRVDPVASKGVVFYKNPTALSKPGEFLDQYPSFAKHLWAESEKFKEDRLLSFLKRVPLDAMSATGRGQISGARQVPSKIPRENLLEREETESVEAPDRRQLLGDEPGTDDVLTEARLALESIGDENDPGEASSPPSAVMRDAVLQMALGEKEEEMGRPAGGRKDRRRTRAEEKAPDRKRGDGEDFRFDQWTKLRSKESLKLVEPDIDIGTYRTSPLAAPNSSMPDPGSTSAVDDAVHATEARPDWSPVFDTSSSQVKVDAAKAEMSGIREEGDHIATKKLKFPKLASLNPHHEPYHSRSKPTESVQQKTRSSVAVSPLKLERSRLGNLDRLLRKDDQGTPASQSSDKKPRFTMTRRDPMPGADPVVQDLADPANLMDRLSTEEVNRSSAALERLMKKHKKQDAAIKKTVNHSGVSAGSESEPKANLTRERRPRFSPSELSGAMAPSNYMIVVLYLIALVTLAKAGAGQKGGCFVKSPYRDSLIRSPTPGELLARGDLEALPQSVDWRYRTVHTPEGPRKVNLASAARNQHIPNYCGACWSFAAVSSLSDRINIVTGATKQTNLAMQVILNCDEYDNGCHGGDPMTAFKFIKEAGGIPDETCQGFVAEGRDTGRTCEATDICRDCNFNGCFPRKRYPVWEVAEYGEVNGTEAMMAEIAHRGPIACSIAVTEAFEKNYTDFEVFEDATGSTEPEHEIAVVGYGTTPDGVSYWIGRNSWGHYWGHNGFFRIVRVDCKFVEMKKAQVQQEEGFLPPSTRTTGVASSRAGCLRRALGGRAPGSRAGVLPRVASTAKVPDALDWRNVSGVTSYTTWDKNQHIPQYCGSCWAQAVTSMLSDRISIQRNGTWPPINLAPQVLINCEYGGDCEGGDPDQALSKIQRHGLPDQTCQAYLAHDVGKCDAMHRCEECFGGNTSETLWPGTCHAIRKYKKWYVSDFGSVTGAEDMKKEIFVNGPISCGVSATEKFEAYTGGIYEEEQDLVAVNHEISVAGWGVSEDGIEYWIGRNSWGTYWGEDGWFRIRMHENNLNIESDCYWGIPTDQKPEVESTVEVEVALRTLEHVGDSVGSADRRDDCGSATSHRLDYFASNASHARESRPRTSEAKGSPAHTKKSRARSASPGVSLARRHQQRGIGRTRAAQAPRRKERPLMSEYGDRELTYSPTSHDGATVLKESEPSPRSTSAEASPLSSRQKSRSGSRSPTISPSEVYEPRRVEPNGMIMDRGMTERSAQTQYGDHDELDGGTLSDDKGRIYPSQAVIEKLPDLGVKAGPGPHFSVFAKPRPVERPQEPVEVVVEAETPGHGDTLIENEGQLKHSYANDVSRLCSLITALLPGPLETYDKVYITRSGWELRRSELRYSKPRGQHCLHVFDVASLDDVQVTHDVIELRVAFDVVLLDHYREHLLPILGDCYATLECSSEGSGGVAGLLKINAHVPAPYTEAAVDHFRLTWMKLLLVWAIVRLDSDRAARRDHHRVDFRIASRDLRSLGESLETTLSSTIRKTVSATLYMSPR</sequence>
<dbReference type="OrthoDB" id="190265at2759"/>
<feature type="region of interest" description="Disordered" evidence="11">
    <location>
        <begin position="1555"/>
        <end position="1718"/>
    </location>
</feature>
<feature type="region of interest" description="Disordered" evidence="11">
    <location>
        <begin position="883"/>
        <end position="913"/>
    </location>
</feature>
<dbReference type="EMBL" id="JABAHT010000028">
    <property type="protein sequence ID" value="KAF4669119.1"/>
    <property type="molecule type" value="Genomic_DNA"/>
</dbReference>
<dbReference type="SUPFAM" id="SSF54001">
    <property type="entry name" value="Cysteine proteinases"/>
    <property type="match status" value="2"/>
</dbReference>
<feature type="compositionally biased region" description="Basic and acidic residues" evidence="11">
    <location>
        <begin position="894"/>
        <end position="903"/>
    </location>
</feature>
<feature type="region of interest" description="Disordered" evidence="11">
    <location>
        <begin position="315"/>
        <end position="350"/>
    </location>
</feature>
<evidence type="ECO:0000256" key="1">
    <source>
        <dbReference type="ARBA" id="ARBA00001594"/>
    </source>
</evidence>
<feature type="compositionally biased region" description="Basic and acidic residues" evidence="11">
    <location>
        <begin position="1561"/>
        <end position="1571"/>
    </location>
</feature>
<evidence type="ECO:0000256" key="3">
    <source>
        <dbReference type="ARBA" id="ARBA00012516"/>
    </source>
</evidence>
<evidence type="ECO:0000256" key="6">
    <source>
        <dbReference type="ARBA" id="ARBA00022801"/>
    </source>
</evidence>
<dbReference type="Pfam" id="PF00112">
    <property type="entry name" value="Peptidase_C1"/>
    <property type="match status" value="2"/>
</dbReference>
<feature type="compositionally biased region" description="Basic and acidic residues" evidence="11">
    <location>
        <begin position="643"/>
        <end position="657"/>
    </location>
</feature>
<feature type="compositionally biased region" description="Polar residues" evidence="11">
    <location>
        <begin position="776"/>
        <end position="788"/>
    </location>
</feature>
<dbReference type="Gene3D" id="3.90.70.10">
    <property type="entry name" value="Cysteine proteinases"/>
    <property type="match status" value="2"/>
</dbReference>
<name>A0A7J6MC36_PEROL</name>
<dbReference type="InterPro" id="IPR033157">
    <property type="entry name" value="CTSZ"/>
</dbReference>
<keyword evidence="6" id="KW-0378">Hydrolase</keyword>
<evidence type="ECO:0000256" key="11">
    <source>
        <dbReference type="SAM" id="MobiDB-lite"/>
    </source>
</evidence>
<keyword evidence="4" id="KW-0645">Protease</keyword>
<dbReference type="SMART" id="SM00645">
    <property type="entry name" value="Pept_C1"/>
    <property type="match status" value="2"/>
</dbReference>
<comment type="catalytic activity">
    <reaction evidence="1">
        <text>Release of C-terminal amino acid residues with broad specificity, but lacks action on C-terminal proline. Shows weak endopeptidase activity.</text>
        <dbReference type="EC" id="3.4.18.1"/>
    </reaction>
</comment>
<evidence type="ECO:0000259" key="12">
    <source>
        <dbReference type="SMART" id="SM00645"/>
    </source>
</evidence>
<evidence type="ECO:0000256" key="10">
    <source>
        <dbReference type="ARBA" id="ARBA00023180"/>
    </source>
</evidence>
<feature type="region of interest" description="Disordered" evidence="11">
    <location>
        <begin position="761"/>
        <end position="841"/>
    </location>
</feature>
<keyword evidence="7" id="KW-0788">Thiol protease</keyword>
<proteinExistence type="inferred from homology"/>
<dbReference type="InterPro" id="IPR025661">
    <property type="entry name" value="Pept_asp_AS"/>
</dbReference>
<accession>A0A7J6MC36</accession>
<evidence type="ECO:0000313" key="14">
    <source>
        <dbReference type="Proteomes" id="UP000570595"/>
    </source>
</evidence>
<feature type="compositionally biased region" description="Basic and acidic residues" evidence="11">
    <location>
        <begin position="819"/>
        <end position="832"/>
    </location>
</feature>
<dbReference type="PROSITE" id="PS00640">
    <property type="entry name" value="THIOL_PROTEASE_ASN"/>
    <property type="match status" value="2"/>
</dbReference>
<feature type="domain" description="Peptidase C1A papain C-terminal" evidence="12">
    <location>
        <begin position="1266"/>
        <end position="1507"/>
    </location>
</feature>
<dbReference type="FunFam" id="3.90.70.10:FF:000117">
    <property type="entry name" value="Probable papain cysteine protease"/>
    <property type="match status" value="1"/>
</dbReference>
<dbReference type="GO" id="GO:0006508">
    <property type="term" value="P:proteolysis"/>
    <property type="evidence" value="ECO:0007669"/>
    <property type="project" value="UniProtKB-KW"/>
</dbReference>